<dbReference type="InParanoid" id="A0A0P0WN20"/>
<reference evidence="1 2" key="3">
    <citation type="journal article" date="2013" name="Rice">
        <title>Improvement of the Oryza sativa Nipponbare reference genome using next generation sequence and optical map data.</title>
        <authorList>
            <person name="Kawahara Y."/>
            <person name="de la Bastide M."/>
            <person name="Hamilton J.P."/>
            <person name="Kanamori H."/>
            <person name="McCombie W.R."/>
            <person name="Ouyang S."/>
            <person name="Schwartz D.C."/>
            <person name="Tanaka T."/>
            <person name="Wu J."/>
            <person name="Zhou S."/>
            <person name="Childs K.L."/>
            <person name="Davidson R.M."/>
            <person name="Lin H."/>
            <person name="Quesada-Ocampo L."/>
            <person name="Vaillancourt B."/>
            <person name="Sakai H."/>
            <person name="Lee S.S."/>
            <person name="Kim J."/>
            <person name="Numa H."/>
            <person name="Itoh T."/>
            <person name="Buell C.R."/>
            <person name="Matsumoto T."/>
        </authorList>
    </citation>
    <scope>NUCLEOTIDE SEQUENCE [LARGE SCALE GENOMIC DNA]</scope>
    <source>
        <strain evidence="2">cv. Nipponbare</strain>
    </source>
</reference>
<dbReference type="Gramene" id="Os05t0443850-00">
    <property type="protein sequence ID" value="Os05t0443850-00"/>
    <property type="gene ID" value="Os05g0443850"/>
</dbReference>
<evidence type="ECO:0000313" key="1">
    <source>
        <dbReference type="EMBL" id="BAS94266.1"/>
    </source>
</evidence>
<reference evidence="1 2" key="2">
    <citation type="journal article" date="2013" name="Plant Cell Physiol.">
        <title>Rice Annotation Project Database (RAP-DB): an integrative and interactive database for rice genomics.</title>
        <authorList>
            <person name="Sakai H."/>
            <person name="Lee S.S."/>
            <person name="Tanaka T."/>
            <person name="Numa H."/>
            <person name="Kim J."/>
            <person name="Kawahara Y."/>
            <person name="Wakimoto H."/>
            <person name="Yang C.C."/>
            <person name="Iwamoto M."/>
            <person name="Abe T."/>
            <person name="Yamada Y."/>
            <person name="Muto A."/>
            <person name="Inokuchi H."/>
            <person name="Ikemura T."/>
            <person name="Matsumoto T."/>
            <person name="Sasaki T."/>
            <person name="Itoh T."/>
        </authorList>
    </citation>
    <scope>NUCLEOTIDE SEQUENCE [LARGE SCALE GENOMIC DNA]</scope>
    <source>
        <strain evidence="2">cv. Nipponbare</strain>
    </source>
</reference>
<accession>A0A0P0WN20</accession>
<sequence length="134" mass="15193">MPQIVVRSPFPWGLGGEGFYLRGFRLLIIARLQKRAGKRNRRAPAGEGGAWRRGGVVERRRRSSPRWSEQPVDGDGDEVNEMIWFVKPWCELVRLLGRYMLGPSNHIYGPEGRLLAQGAIPERFVSGHSDRLAV</sequence>
<name>A0A0P0WN20_ORYSJ</name>
<dbReference type="EMBL" id="AP014961">
    <property type="protein sequence ID" value="BAS94266.1"/>
    <property type="molecule type" value="Genomic_DNA"/>
</dbReference>
<reference evidence="2" key="1">
    <citation type="journal article" date="2005" name="Nature">
        <title>The map-based sequence of the rice genome.</title>
        <authorList>
            <consortium name="International rice genome sequencing project (IRGSP)"/>
            <person name="Matsumoto T."/>
            <person name="Wu J."/>
            <person name="Kanamori H."/>
            <person name="Katayose Y."/>
            <person name="Fujisawa M."/>
            <person name="Namiki N."/>
            <person name="Mizuno H."/>
            <person name="Yamamoto K."/>
            <person name="Antonio B.A."/>
            <person name="Baba T."/>
            <person name="Sakata K."/>
            <person name="Nagamura Y."/>
            <person name="Aoki H."/>
            <person name="Arikawa K."/>
            <person name="Arita K."/>
            <person name="Bito T."/>
            <person name="Chiden Y."/>
            <person name="Fujitsuka N."/>
            <person name="Fukunaka R."/>
            <person name="Hamada M."/>
            <person name="Harada C."/>
            <person name="Hayashi A."/>
            <person name="Hijishita S."/>
            <person name="Honda M."/>
            <person name="Hosokawa S."/>
            <person name="Ichikawa Y."/>
            <person name="Idonuma A."/>
            <person name="Iijima M."/>
            <person name="Ikeda M."/>
            <person name="Ikeno M."/>
            <person name="Ito K."/>
            <person name="Ito S."/>
            <person name="Ito T."/>
            <person name="Ito Y."/>
            <person name="Ito Y."/>
            <person name="Iwabuchi A."/>
            <person name="Kamiya K."/>
            <person name="Karasawa W."/>
            <person name="Kurita K."/>
            <person name="Katagiri S."/>
            <person name="Kikuta A."/>
            <person name="Kobayashi H."/>
            <person name="Kobayashi N."/>
            <person name="Machita K."/>
            <person name="Maehara T."/>
            <person name="Masukawa M."/>
            <person name="Mizubayashi T."/>
            <person name="Mukai Y."/>
            <person name="Nagasaki H."/>
            <person name="Nagata Y."/>
            <person name="Naito S."/>
            <person name="Nakashima M."/>
            <person name="Nakama Y."/>
            <person name="Nakamichi Y."/>
            <person name="Nakamura M."/>
            <person name="Meguro A."/>
            <person name="Negishi M."/>
            <person name="Ohta I."/>
            <person name="Ohta T."/>
            <person name="Okamoto M."/>
            <person name="Ono N."/>
            <person name="Saji S."/>
            <person name="Sakaguchi M."/>
            <person name="Sakai K."/>
            <person name="Shibata M."/>
            <person name="Shimokawa T."/>
            <person name="Song J."/>
            <person name="Takazaki Y."/>
            <person name="Terasawa K."/>
            <person name="Tsugane M."/>
            <person name="Tsuji K."/>
            <person name="Ueda S."/>
            <person name="Waki K."/>
            <person name="Yamagata H."/>
            <person name="Yamamoto M."/>
            <person name="Yamamoto S."/>
            <person name="Yamane H."/>
            <person name="Yoshiki S."/>
            <person name="Yoshihara R."/>
            <person name="Yukawa K."/>
            <person name="Zhong H."/>
            <person name="Yano M."/>
            <person name="Yuan Q."/>
            <person name="Ouyang S."/>
            <person name="Liu J."/>
            <person name="Jones K.M."/>
            <person name="Gansberger K."/>
            <person name="Moffat K."/>
            <person name="Hill J."/>
            <person name="Bera J."/>
            <person name="Fadrosh D."/>
            <person name="Jin S."/>
            <person name="Johri S."/>
            <person name="Kim M."/>
            <person name="Overton L."/>
            <person name="Reardon M."/>
            <person name="Tsitrin T."/>
            <person name="Vuong H."/>
            <person name="Weaver B."/>
            <person name="Ciecko A."/>
            <person name="Tallon L."/>
            <person name="Jackson J."/>
            <person name="Pai G."/>
            <person name="Aken S.V."/>
            <person name="Utterback T."/>
            <person name="Reidmuller S."/>
            <person name="Feldblyum T."/>
            <person name="Hsiao J."/>
            <person name="Zismann V."/>
            <person name="Iobst S."/>
            <person name="de Vazeille A.R."/>
            <person name="Buell C.R."/>
            <person name="Ying K."/>
            <person name="Li Y."/>
            <person name="Lu T."/>
            <person name="Huang Y."/>
            <person name="Zhao Q."/>
            <person name="Feng Q."/>
            <person name="Zhang L."/>
            <person name="Zhu J."/>
            <person name="Weng Q."/>
            <person name="Mu J."/>
            <person name="Lu Y."/>
            <person name="Fan D."/>
            <person name="Liu Y."/>
            <person name="Guan J."/>
            <person name="Zhang Y."/>
            <person name="Yu S."/>
            <person name="Liu X."/>
            <person name="Zhang Y."/>
            <person name="Hong G."/>
            <person name="Han B."/>
            <person name="Choisne N."/>
            <person name="Demange N."/>
            <person name="Orjeda G."/>
            <person name="Samain S."/>
            <person name="Cattolico L."/>
            <person name="Pelletier E."/>
            <person name="Couloux A."/>
            <person name="Segurens B."/>
            <person name="Wincker P."/>
            <person name="D'Hont A."/>
            <person name="Scarpelli C."/>
            <person name="Weissenbach J."/>
            <person name="Salanoubat M."/>
            <person name="Quetier F."/>
            <person name="Yu Y."/>
            <person name="Kim H.R."/>
            <person name="Rambo T."/>
            <person name="Currie J."/>
            <person name="Collura K."/>
            <person name="Luo M."/>
            <person name="Yang T."/>
            <person name="Ammiraju J.S.S."/>
            <person name="Engler F."/>
            <person name="Soderlund C."/>
            <person name="Wing R.A."/>
            <person name="Palmer L.E."/>
            <person name="de la Bastide M."/>
            <person name="Spiegel L."/>
            <person name="Nascimento L."/>
            <person name="Zutavern T."/>
            <person name="O'Shaughnessy A."/>
            <person name="Dike S."/>
            <person name="Dedhia N."/>
            <person name="Preston R."/>
            <person name="Balija V."/>
            <person name="McCombie W.R."/>
            <person name="Chow T."/>
            <person name="Chen H."/>
            <person name="Chung M."/>
            <person name="Chen C."/>
            <person name="Shaw J."/>
            <person name="Wu H."/>
            <person name="Hsiao K."/>
            <person name="Chao Y."/>
            <person name="Chu M."/>
            <person name="Cheng C."/>
            <person name="Hour A."/>
            <person name="Lee P."/>
            <person name="Lin S."/>
            <person name="Lin Y."/>
            <person name="Liou J."/>
            <person name="Liu S."/>
            <person name="Hsing Y."/>
            <person name="Raghuvanshi S."/>
            <person name="Mohanty A."/>
            <person name="Bharti A.K."/>
            <person name="Gaur A."/>
            <person name="Gupta V."/>
            <person name="Kumar D."/>
            <person name="Ravi V."/>
            <person name="Vij S."/>
            <person name="Kapur A."/>
            <person name="Khurana P."/>
            <person name="Khurana P."/>
            <person name="Khurana J.P."/>
            <person name="Tyagi A.K."/>
            <person name="Gaikwad K."/>
            <person name="Singh A."/>
            <person name="Dalal V."/>
            <person name="Srivastava S."/>
            <person name="Dixit A."/>
            <person name="Pal A.K."/>
            <person name="Ghazi I.A."/>
            <person name="Yadav M."/>
            <person name="Pandit A."/>
            <person name="Bhargava A."/>
            <person name="Sureshbabu K."/>
            <person name="Batra K."/>
            <person name="Sharma T.R."/>
            <person name="Mohapatra T."/>
            <person name="Singh N.K."/>
            <person name="Messing J."/>
            <person name="Nelson A.B."/>
            <person name="Fuks G."/>
            <person name="Kavchok S."/>
            <person name="Keizer G."/>
            <person name="Linton E."/>
            <person name="Llaca V."/>
            <person name="Song R."/>
            <person name="Tanyolac B."/>
            <person name="Young S."/>
            <person name="Ho-Il K."/>
            <person name="Hahn J.H."/>
            <person name="Sangsakoo G."/>
            <person name="Vanavichit A."/>
            <person name="de Mattos Luiz.A.T."/>
            <person name="Zimmer P.D."/>
            <person name="Malone G."/>
            <person name="Dellagostin O."/>
            <person name="de Oliveira A.C."/>
            <person name="Bevan M."/>
            <person name="Bancroft I."/>
            <person name="Minx P."/>
            <person name="Cordum H."/>
            <person name="Wilson R."/>
            <person name="Cheng Z."/>
            <person name="Jin W."/>
            <person name="Jiang J."/>
            <person name="Leong S.A."/>
            <person name="Iwama H."/>
            <person name="Gojobori T."/>
            <person name="Itoh T."/>
            <person name="Niimura Y."/>
            <person name="Fujii Y."/>
            <person name="Habara T."/>
            <person name="Sakai H."/>
            <person name="Sato Y."/>
            <person name="Wilson G."/>
            <person name="Kumar K."/>
            <person name="McCouch S."/>
            <person name="Juretic N."/>
            <person name="Hoen D."/>
            <person name="Wright S."/>
            <person name="Bruskiewich R."/>
            <person name="Bureau T."/>
            <person name="Miyao A."/>
            <person name="Hirochika H."/>
            <person name="Nishikawa T."/>
            <person name="Kadowaki K."/>
            <person name="Sugiura M."/>
            <person name="Burr B."/>
            <person name="Sasaki T."/>
        </authorList>
    </citation>
    <scope>NUCLEOTIDE SEQUENCE [LARGE SCALE GENOMIC DNA]</scope>
    <source>
        <strain evidence="2">cv. Nipponbare</strain>
    </source>
</reference>
<keyword evidence="2" id="KW-1185">Reference proteome</keyword>
<dbReference type="PaxDb" id="39947-A0A0P0WN20"/>
<dbReference type="AlphaFoldDB" id="A0A0P0WN20"/>
<gene>
    <name evidence="1" type="ordered locus">Os05g0443850</name>
    <name evidence="1" type="ORF">OSNPB_050443850</name>
</gene>
<proteinExistence type="predicted"/>
<dbReference type="Proteomes" id="UP000059680">
    <property type="component" value="Chromosome 5"/>
</dbReference>
<organism evidence="1 2">
    <name type="scientific">Oryza sativa subsp. japonica</name>
    <name type="common">Rice</name>
    <dbReference type="NCBI Taxonomy" id="39947"/>
    <lineage>
        <taxon>Eukaryota</taxon>
        <taxon>Viridiplantae</taxon>
        <taxon>Streptophyta</taxon>
        <taxon>Embryophyta</taxon>
        <taxon>Tracheophyta</taxon>
        <taxon>Spermatophyta</taxon>
        <taxon>Magnoliopsida</taxon>
        <taxon>Liliopsida</taxon>
        <taxon>Poales</taxon>
        <taxon>Poaceae</taxon>
        <taxon>BOP clade</taxon>
        <taxon>Oryzoideae</taxon>
        <taxon>Oryzeae</taxon>
        <taxon>Oryzinae</taxon>
        <taxon>Oryza</taxon>
        <taxon>Oryza sativa</taxon>
    </lineage>
</organism>
<protein>
    <submittedName>
        <fullName evidence="1">Os05g0443850 protein</fullName>
    </submittedName>
</protein>
<evidence type="ECO:0000313" key="2">
    <source>
        <dbReference type="Proteomes" id="UP000059680"/>
    </source>
</evidence>